<name>A0A5S4ELR4_9PROT</name>
<evidence type="ECO:0000313" key="7">
    <source>
        <dbReference type="EMBL" id="TMQ76314.1"/>
    </source>
</evidence>
<feature type="domain" description="Metallo-beta-lactamase" evidence="6">
    <location>
        <begin position="101"/>
        <end position="307"/>
    </location>
</feature>
<feature type="signal peptide" evidence="5">
    <location>
        <begin position="1"/>
        <end position="39"/>
    </location>
</feature>
<keyword evidence="4" id="KW-0862">Zinc</keyword>
<proteinExistence type="inferred from homology"/>
<dbReference type="Gene3D" id="3.60.15.10">
    <property type="entry name" value="Ribonuclease Z/Hydroxyacylglutathione hydrolase-like"/>
    <property type="match status" value="1"/>
</dbReference>
<dbReference type="InterPro" id="IPR001279">
    <property type="entry name" value="Metallo-B-lactamas"/>
</dbReference>
<keyword evidence="8" id="KW-1185">Reference proteome</keyword>
<dbReference type="CDD" id="cd07720">
    <property type="entry name" value="OPHC2-like_MBL-fold"/>
    <property type="match status" value="1"/>
</dbReference>
<dbReference type="GO" id="GO:0016787">
    <property type="term" value="F:hydrolase activity"/>
    <property type="evidence" value="ECO:0007669"/>
    <property type="project" value="UniProtKB-KW"/>
</dbReference>
<sequence>MSVPVCLVPGHGSQRAGFASLLAALIAALLLFSSNLAGAASALQKTQVPGYYRAMVGAFEITALYDGYIDLDSKLLKNASEQEIRSLLARLFVKGPQMQTAVNAYLINTGQQLVLVDTGAAKKFGPSLGYLIDNLKAAGYDPAQVDAVLITHLHGDHVNGLVTPEGKPAFANAEIWSAKADNDFWLSSEVAAKAPQDAQPFFKMAQDAAAPYQQMGKWKVFAADGEIVPGIRSVAAPGHTPGHSAYLVASNGQQLLIWGDLVHSHSVQFSRPEVVIEFDVNKKQAIATRKAMFARTAKEKVLVAGMHLPFPGIGHVRSERKGYAWVPIEFGPIRE</sequence>
<keyword evidence="2" id="KW-0479">Metal-binding</keyword>
<dbReference type="RefSeq" id="WP_138678323.1">
    <property type="nucleotide sequence ID" value="NZ_SWAD01000055.1"/>
</dbReference>
<evidence type="ECO:0000259" key="6">
    <source>
        <dbReference type="SMART" id="SM00849"/>
    </source>
</evidence>
<evidence type="ECO:0000256" key="2">
    <source>
        <dbReference type="ARBA" id="ARBA00022723"/>
    </source>
</evidence>
<dbReference type="Pfam" id="PF00753">
    <property type="entry name" value="Lactamase_B"/>
    <property type="match status" value="1"/>
</dbReference>
<evidence type="ECO:0000256" key="3">
    <source>
        <dbReference type="ARBA" id="ARBA00022801"/>
    </source>
</evidence>
<dbReference type="PANTHER" id="PTHR42978:SF6">
    <property type="entry name" value="QUORUM-QUENCHING LACTONASE YTNP-RELATED"/>
    <property type="match status" value="1"/>
</dbReference>
<keyword evidence="3" id="KW-0378">Hydrolase</keyword>
<protein>
    <submittedName>
        <fullName evidence="7">Beta-lactamase-like</fullName>
    </submittedName>
</protein>
<evidence type="ECO:0000256" key="5">
    <source>
        <dbReference type="SAM" id="SignalP"/>
    </source>
</evidence>
<keyword evidence="5" id="KW-0732">Signal</keyword>
<dbReference type="GO" id="GO:0046872">
    <property type="term" value="F:metal ion binding"/>
    <property type="evidence" value="ECO:0007669"/>
    <property type="project" value="UniProtKB-KW"/>
</dbReference>
<evidence type="ECO:0000256" key="4">
    <source>
        <dbReference type="ARBA" id="ARBA00022833"/>
    </source>
</evidence>
<comment type="caution">
    <text evidence="7">The sequence shown here is derived from an EMBL/GenBank/DDBJ whole genome shotgun (WGS) entry which is preliminary data.</text>
</comment>
<dbReference type="InterPro" id="IPR051013">
    <property type="entry name" value="MBL_superfamily_lactonases"/>
</dbReference>
<reference evidence="7 8" key="1">
    <citation type="submission" date="2019-04" db="EMBL/GenBank/DDBJ databases">
        <title>A novel phosphate-accumulating bacterium identified in bioreactor for phosphate removal from wastewater.</title>
        <authorList>
            <person name="Kotlyarov R.Y."/>
            <person name="Beletsky A.V."/>
            <person name="Kallistova A.Y."/>
            <person name="Dorofeev A.G."/>
            <person name="Nikolaev Y.Y."/>
            <person name="Pimenov N.V."/>
            <person name="Ravin N.V."/>
            <person name="Mardanov A.V."/>
        </authorList>
    </citation>
    <scope>NUCLEOTIDE SEQUENCE [LARGE SCALE GENOMIC DNA]</scope>
    <source>
        <strain evidence="7 8">Bin19</strain>
    </source>
</reference>
<organism evidence="7 8">
    <name type="scientific">Candidatus Accumulibacter phosphatis</name>
    <dbReference type="NCBI Taxonomy" id="327160"/>
    <lineage>
        <taxon>Bacteria</taxon>
        <taxon>Pseudomonadati</taxon>
        <taxon>Pseudomonadota</taxon>
        <taxon>Betaproteobacteria</taxon>
        <taxon>Candidatus Accumulibacter</taxon>
    </lineage>
</organism>
<accession>A0A5S4ELR4</accession>
<evidence type="ECO:0000313" key="8">
    <source>
        <dbReference type="Proteomes" id="UP000306324"/>
    </source>
</evidence>
<dbReference type="AlphaFoldDB" id="A0A5S4ELR4"/>
<dbReference type="SUPFAM" id="SSF56281">
    <property type="entry name" value="Metallo-hydrolase/oxidoreductase"/>
    <property type="match status" value="1"/>
</dbReference>
<evidence type="ECO:0000256" key="1">
    <source>
        <dbReference type="ARBA" id="ARBA00007749"/>
    </source>
</evidence>
<dbReference type="EMBL" id="SWAD01000055">
    <property type="protein sequence ID" value="TMQ76314.1"/>
    <property type="molecule type" value="Genomic_DNA"/>
</dbReference>
<dbReference type="SMART" id="SM00849">
    <property type="entry name" value="Lactamase_B"/>
    <property type="match status" value="1"/>
</dbReference>
<dbReference type="OrthoDB" id="5443440at2"/>
<feature type="chain" id="PRO_5024388317" evidence="5">
    <location>
        <begin position="40"/>
        <end position="335"/>
    </location>
</feature>
<dbReference type="InterPro" id="IPR036866">
    <property type="entry name" value="RibonucZ/Hydroxyglut_hydro"/>
</dbReference>
<dbReference type="PANTHER" id="PTHR42978">
    <property type="entry name" value="QUORUM-QUENCHING LACTONASE YTNP-RELATED-RELATED"/>
    <property type="match status" value="1"/>
</dbReference>
<dbReference type="Proteomes" id="UP000306324">
    <property type="component" value="Unassembled WGS sequence"/>
</dbReference>
<gene>
    <name evidence="7" type="ORF">ACCUM_4461</name>
</gene>
<comment type="similarity">
    <text evidence="1">Belongs to the metallo-beta-lactamase superfamily.</text>
</comment>